<feature type="binding site" evidence="8">
    <location>
        <position position="279"/>
    </location>
    <ligand>
        <name>shikimate</name>
        <dbReference type="ChEBI" id="CHEBI:36208"/>
    </ligand>
</feature>
<dbReference type="GO" id="GO:0050661">
    <property type="term" value="F:NADP binding"/>
    <property type="evidence" value="ECO:0007669"/>
    <property type="project" value="InterPro"/>
</dbReference>
<evidence type="ECO:0000256" key="1">
    <source>
        <dbReference type="ARBA" id="ARBA00004871"/>
    </source>
</evidence>
<dbReference type="PANTHER" id="PTHR21089">
    <property type="entry name" value="SHIKIMATE DEHYDROGENASE"/>
    <property type="match status" value="1"/>
</dbReference>
<evidence type="ECO:0000256" key="6">
    <source>
        <dbReference type="ARBA" id="ARBA00023141"/>
    </source>
</evidence>
<evidence type="ECO:0000256" key="3">
    <source>
        <dbReference type="ARBA" id="ARBA00022605"/>
    </source>
</evidence>
<feature type="domain" description="Shikimate dehydrogenase substrate binding N-terminal" evidence="10">
    <location>
        <begin position="38"/>
        <end position="120"/>
    </location>
</feature>
<accession>A0A226BWS8</accession>
<dbReference type="PANTHER" id="PTHR21089:SF1">
    <property type="entry name" value="BIFUNCTIONAL 3-DEHYDROQUINATE DEHYDRATASE_SHIKIMATE DEHYDROGENASE, CHLOROPLASTIC"/>
    <property type="match status" value="1"/>
</dbReference>
<dbReference type="Pfam" id="PF01488">
    <property type="entry name" value="Shikimate_DH"/>
    <property type="match status" value="1"/>
</dbReference>
<dbReference type="InterPro" id="IPR011342">
    <property type="entry name" value="Shikimate_DH"/>
</dbReference>
<comment type="catalytic activity">
    <reaction evidence="7 8">
        <text>shikimate + NADP(+) = 3-dehydroshikimate + NADPH + H(+)</text>
        <dbReference type="Rhea" id="RHEA:17737"/>
        <dbReference type="ChEBI" id="CHEBI:15378"/>
        <dbReference type="ChEBI" id="CHEBI:16630"/>
        <dbReference type="ChEBI" id="CHEBI:36208"/>
        <dbReference type="ChEBI" id="CHEBI:57783"/>
        <dbReference type="ChEBI" id="CHEBI:58349"/>
        <dbReference type="EC" id="1.1.1.25"/>
    </reaction>
</comment>
<comment type="caution">
    <text evidence="12">The sequence shown here is derived from an EMBL/GenBank/DDBJ whole genome shotgun (WGS) entry which is preliminary data.</text>
</comment>
<feature type="binding site" evidence="8">
    <location>
        <begin position="46"/>
        <end position="48"/>
    </location>
    <ligand>
        <name>shikimate</name>
        <dbReference type="ChEBI" id="CHEBI:36208"/>
    </ligand>
</feature>
<comment type="function">
    <text evidence="8">Involved in the biosynthesis of the chorismate, which leads to the biosynthesis of aromatic amino acids. Catalyzes the reversible NADPH linked reduction of 3-dehydroshikimate (DHSA) to yield shikimate (SA).</text>
</comment>
<evidence type="ECO:0000256" key="8">
    <source>
        <dbReference type="HAMAP-Rule" id="MF_00222"/>
    </source>
</evidence>
<organism evidence="12 13">
    <name type="scientific">Natranaerobius trueperi</name>
    <dbReference type="NCBI Taxonomy" id="759412"/>
    <lineage>
        <taxon>Bacteria</taxon>
        <taxon>Bacillati</taxon>
        <taxon>Bacillota</taxon>
        <taxon>Clostridia</taxon>
        <taxon>Natranaerobiales</taxon>
        <taxon>Natranaerobiaceae</taxon>
        <taxon>Natranaerobius</taxon>
    </lineage>
</organism>
<reference evidence="12 13" key="1">
    <citation type="submission" date="2017-06" db="EMBL/GenBank/DDBJ databases">
        <title>Draft Genome Sequence of Natranaerobius trueperi halophilic, alkalithermophilic bacteria from soda lakes.</title>
        <authorList>
            <person name="Zhao B."/>
        </authorList>
    </citation>
    <scope>NUCLEOTIDE SEQUENCE [LARGE SCALE GENOMIC DNA]</scope>
    <source>
        <strain evidence="12 13">DSM 18760</strain>
    </source>
</reference>
<dbReference type="Pfam" id="PF18317">
    <property type="entry name" value="SDH_C"/>
    <property type="match status" value="1"/>
</dbReference>
<gene>
    <name evidence="8 12" type="primary">aroE</name>
    <name evidence="12" type="ORF">CDO51_08460</name>
</gene>
<dbReference type="GO" id="GO:0008652">
    <property type="term" value="P:amino acid biosynthetic process"/>
    <property type="evidence" value="ECO:0007669"/>
    <property type="project" value="UniProtKB-KW"/>
</dbReference>
<evidence type="ECO:0000256" key="5">
    <source>
        <dbReference type="ARBA" id="ARBA00023002"/>
    </source>
</evidence>
<dbReference type="SUPFAM" id="SSF53223">
    <property type="entry name" value="Aminoacid dehydrogenase-like, N-terminal domain"/>
    <property type="match status" value="1"/>
</dbReference>
<dbReference type="Gene3D" id="3.40.50.720">
    <property type="entry name" value="NAD(P)-binding Rossmann-like Domain"/>
    <property type="match status" value="1"/>
</dbReference>
<dbReference type="GO" id="GO:0019632">
    <property type="term" value="P:shikimate metabolic process"/>
    <property type="evidence" value="ECO:0007669"/>
    <property type="project" value="InterPro"/>
</dbReference>
<dbReference type="InterPro" id="IPR006151">
    <property type="entry name" value="Shikm_DH/Glu-tRNA_Rdtase"/>
</dbReference>
<evidence type="ECO:0000259" key="11">
    <source>
        <dbReference type="Pfam" id="PF18317"/>
    </source>
</evidence>
<keyword evidence="6 8" id="KW-0057">Aromatic amino acid biosynthesis</keyword>
<keyword evidence="3 8" id="KW-0028">Amino-acid biosynthesis</keyword>
<feature type="binding site" evidence="8">
    <location>
        <position position="251"/>
    </location>
    <ligand>
        <name>shikimate</name>
        <dbReference type="ChEBI" id="CHEBI:36208"/>
    </ligand>
</feature>
<feature type="binding site" evidence="8">
    <location>
        <position position="118"/>
    </location>
    <ligand>
        <name>shikimate</name>
        <dbReference type="ChEBI" id="CHEBI:36208"/>
    </ligand>
</feature>
<feature type="domain" description="SDH C-terminal" evidence="11">
    <location>
        <begin position="274"/>
        <end position="302"/>
    </location>
</feature>
<dbReference type="GO" id="GO:0009073">
    <property type="term" value="P:aromatic amino acid family biosynthetic process"/>
    <property type="evidence" value="ECO:0007669"/>
    <property type="project" value="UniProtKB-KW"/>
</dbReference>
<comment type="similarity">
    <text evidence="8">Belongs to the shikimate dehydrogenase family.</text>
</comment>
<keyword evidence="4 8" id="KW-0521">NADP</keyword>
<feature type="binding site" evidence="8">
    <location>
        <position position="272"/>
    </location>
    <ligand>
        <name>NADP(+)</name>
        <dbReference type="ChEBI" id="CHEBI:58349"/>
    </ligand>
</feature>
<feature type="binding site" evidence="8">
    <location>
        <position position="133"/>
    </location>
    <ligand>
        <name>shikimate</name>
        <dbReference type="ChEBI" id="CHEBI:36208"/>
    </ligand>
</feature>
<evidence type="ECO:0000259" key="9">
    <source>
        <dbReference type="Pfam" id="PF01488"/>
    </source>
</evidence>
<evidence type="ECO:0000313" key="12">
    <source>
        <dbReference type="EMBL" id="OWZ83415.1"/>
    </source>
</evidence>
<keyword evidence="5 8" id="KW-0560">Oxidoreductase</keyword>
<protein>
    <recommendedName>
        <fullName evidence="2 8">Shikimate dehydrogenase (NADP(+))</fullName>
        <shortName evidence="8">SDH</shortName>
        <ecNumber evidence="2 8">1.1.1.25</ecNumber>
    </recommendedName>
</protein>
<comment type="pathway">
    <text evidence="1 8">Metabolic intermediate biosynthesis; chorismate biosynthesis; chorismate from D-erythrose 4-phosphate and phosphoenolpyruvate: step 4/7.</text>
</comment>
<dbReference type="InterPro" id="IPR041121">
    <property type="entry name" value="SDH_C"/>
</dbReference>
<feature type="binding site" evidence="8">
    <location>
        <position position="249"/>
    </location>
    <ligand>
        <name>NADP(+)</name>
        <dbReference type="ChEBI" id="CHEBI:58349"/>
    </ligand>
</feature>
<dbReference type="UniPathway" id="UPA00053">
    <property type="reaction ID" value="UER00087"/>
</dbReference>
<dbReference type="GO" id="GO:0009423">
    <property type="term" value="P:chorismate biosynthetic process"/>
    <property type="evidence" value="ECO:0007669"/>
    <property type="project" value="UniProtKB-UniRule"/>
</dbReference>
<dbReference type="InterPro" id="IPR036291">
    <property type="entry name" value="NAD(P)-bd_dom_sf"/>
</dbReference>
<evidence type="ECO:0000256" key="2">
    <source>
        <dbReference type="ARBA" id="ARBA00012962"/>
    </source>
</evidence>
<dbReference type="Gene3D" id="3.40.50.10860">
    <property type="entry name" value="Leucine Dehydrogenase, chain A, domain 1"/>
    <property type="match status" value="1"/>
</dbReference>
<dbReference type="Proteomes" id="UP000214588">
    <property type="component" value="Unassembled WGS sequence"/>
</dbReference>
<evidence type="ECO:0000313" key="13">
    <source>
        <dbReference type="Proteomes" id="UP000214588"/>
    </source>
</evidence>
<sequence length="302" mass="34423">MEASYTTIRDLKLKVYTTKERTHMHEENSLIKPKIVALFGNPVKHSLSPIMHNIAFDELKMNWFYFAFEVDKRKLEEAITGIKTMDFRGANITVPFKKQVCDFVDRLTNEAHFIGAVNTIINNEGELIGDNTDGFGFVRALIANKLNIENEKILLLGAGGAARAISYSLMKNYECDLTIANRTLLNAELLTQDLEEVTMKNIKSYPLNEVFRIISNFDIIINTLPVDPPPRIIDSLINNSNTCQIFIDIRYGKMLSKYFKALEEVDIKTMDGKTMLLYQGVLSFEKWTGVKPPIKTMKRALL</sequence>
<dbReference type="InterPro" id="IPR022893">
    <property type="entry name" value="Shikimate_DH_fam"/>
</dbReference>
<dbReference type="EMBL" id="NIQC01000018">
    <property type="protein sequence ID" value="OWZ83415.1"/>
    <property type="molecule type" value="Genomic_DNA"/>
</dbReference>
<dbReference type="SUPFAM" id="SSF51735">
    <property type="entry name" value="NAD(P)-binding Rossmann-fold domains"/>
    <property type="match status" value="1"/>
</dbReference>
<evidence type="ECO:0000259" key="10">
    <source>
        <dbReference type="Pfam" id="PF08501"/>
    </source>
</evidence>
<dbReference type="Pfam" id="PF08501">
    <property type="entry name" value="Shikimate_dh_N"/>
    <property type="match status" value="1"/>
</dbReference>
<keyword evidence="13" id="KW-1185">Reference proteome</keyword>
<feature type="binding site" evidence="8">
    <location>
        <position position="93"/>
    </location>
    <ligand>
        <name>shikimate</name>
        <dbReference type="ChEBI" id="CHEBI:36208"/>
    </ligand>
</feature>
<dbReference type="EC" id="1.1.1.25" evidence="2 8"/>
<name>A0A226BWS8_9FIRM</name>
<dbReference type="GO" id="GO:0004764">
    <property type="term" value="F:shikimate 3-dehydrogenase (NADP+) activity"/>
    <property type="evidence" value="ECO:0007669"/>
    <property type="project" value="UniProtKB-UniRule"/>
</dbReference>
<comment type="caution">
    <text evidence="8">Lacks conserved residue(s) required for the propagation of feature annotation.</text>
</comment>
<dbReference type="InterPro" id="IPR046346">
    <property type="entry name" value="Aminoacid_DH-like_N_sf"/>
</dbReference>
<feature type="active site" description="Proton acceptor" evidence="8">
    <location>
        <position position="97"/>
    </location>
</feature>
<evidence type="ECO:0000256" key="7">
    <source>
        <dbReference type="ARBA" id="ARBA00049442"/>
    </source>
</evidence>
<evidence type="ECO:0000256" key="4">
    <source>
        <dbReference type="ARBA" id="ARBA00022857"/>
    </source>
</evidence>
<feature type="domain" description="Quinate/shikimate 5-dehydrogenase/glutamyl-tRNA reductase" evidence="9">
    <location>
        <begin position="146"/>
        <end position="271"/>
    </location>
</feature>
<dbReference type="NCBIfam" id="TIGR00507">
    <property type="entry name" value="aroE"/>
    <property type="match status" value="1"/>
</dbReference>
<dbReference type="HAMAP" id="MF_00222">
    <property type="entry name" value="Shikimate_DH_AroE"/>
    <property type="match status" value="1"/>
</dbReference>
<dbReference type="InterPro" id="IPR013708">
    <property type="entry name" value="Shikimate_DH-bd_N"/>
</dbReference>
<dbReference type="CDD" id="cd01065">
    <property type="entry name" value="NAD_bind_Shikimate_DH"/>
    <property type="match status" value="1"/>
</dbReference>
<comment type="subunit">
    <text evidence="8">Homodimer.</text>
</comment>
<feature type="binding site" evidence="8">
    <location>
        <begin position="157"/>
        <end position="161"/>
    </location>
    <ligand>
        <name>NADP(+)</name>
        <dbReference type="ChEBI" id="CHEBI:58349"/>
    </ligand>
</feature>
<proteinExistence type="inferred from homology"/>
<dbReference type="AlphaFoldDB" id="A0A226BWS8"/>